<dbReference type="PANTHER" id="PTHR43133:SF8">
    <property type="entry name" value="RNA POLYMERASE SIGMA FACTOR HI_1459-RELATED"/>
    <property type="match status" value="1"/>
</dbReference>
<keyword evidence="5" id="KW-0804">Transcription</keyword>
<dbReference type="GO" id="GO:0016987">
    <property type="term" value="F:sigma factor activity"/>
    <property type="evidence" value="ECO:0007669"/>
    <property type="project" value="UniProtKB-KW"/>
</dbReference>
<feature type="region of interest" description="Disordered" evidence="6">
    <location>
        <begin position="261"/>
        <end position="290"/>
    </location>
</feature>
<feature type="transmembrane region" description="Helical" evidence="7">
    <location>
        <begin position="237"/>
        <end position="258"/>
    </location>
</feature>
<comment type="caution">
    <text evidence="10">The sequence shown here is derived from an EMBL/GenBank/DDBJ whole genome shotgun (WGS) entry which is preliminary data.</text>
</comment>
<name>B9XKZ6_PEDPL</name>
<evidence type="ECO:0000256" key="2">
    <source>
        <dbReference type="ARBA" id="ARBA00023015"/>
    </source>
</evidence>
<dbReference type="InterPro" id="IPR014284">
    <property type="entry name" value="RNA_pol_sigma-70_dom"/>
</dbReference>
<dbReference type="InterPro" id="IPR013324">
    <property type="entry name" value="RNA_pol_sigma_r3/r4-like"/>
</dbReference>
<comment type="similarity">
    <text evidence="1">Belongs to the sigma-70 factor family. ECF subfamily.</text>
</comment>
<dbReference type="InterPro" id="IPR036388">
    <property type="entry name" value="WH-like_DNA-bd_sf"/>
</dbReference>
<dbReference type="SUPFAM" id="SSF88946">
    <property type="entry name" value="Sigma2 domain of RNA polymerase sigma factors"/>
    <property type="match status" value="1"/>
</dbReference>
<dbReference type="EMBL" id="ABOX02000027">
    <property type="protein sequence ID" value="EEF59490.1"/>
    <property type="molecule type" value="Genomic_DNA"/>
</dbReference>
<evidence type="ECO:0000313" key="10">
    <source>
        <dbReference type="EMBL" id="EEF59490.1"/>
    </source>
</evidence>
<feature type="domain" description="RNA polymerase sigma-70 region 4" evidence="9">
    <location>
        <begin position="124"/>
        <end position="172"/>
    </location>
</feature>
<evidence type="ECO:0000259" key="9">
    <source>
        <dbReference type="Pfam" id="PF04545"/>
    </source>
</evidence>
<dbReference type="Proteomes" id="UP000003688">
    <property type="component" value="Unassembled WGS sequence"/>
</dbReference>
<accession>B9XKZ6</accession>
<keyword evidence="11" id="KW-1185">Reference proteome</keyword>
<evidence type="ECO:0000256" key="7">
    <source>
        <dbReference type="SAM" id="Phobius"/>
    </source>
</evidence>
<keyword evidence="2" id="KW-0805">Transcription regulation</keyword>
<evidence type="ECO:0000313" key="11">
    <source>
        <dbReference type="Proteomes" id="UP000003688"/>
    </source>
</evidence>
<keyword evidence="7" id="KW-0812">Transmembrane</keyword>
<keyword evidence="7" id="KW-0472">Membrane</keyword>
<feature type="compositionally biased region" description="Polar residues" evidence="6">
    <location>
        <begin position="262"/>
        <end position="282"/>
    </location>
</feature>
<gene>
    <name evidence="10" type="ORF">Cflav_PD2334</name>
</gene>
<evidence type="ECO:0000256" key="6">
    <source>
        <dbReference type="SAM" id="MobiDB-lite"/>
    </source>
</evidence>
<dbReference type="PANTHER" id="PTHR43133">
    <property type="entry name" value="RNA POLYMERASE ECF-TYPE SIGMA FACTO"/>
    <property type="match status" value="1"/>
</dbReference>
<protein>
    <submittedName>
        <fullName evidence="10">RNA polymerase, sigma-24 subunit, ECF subfamily</fullName>
    </submittedName>
</protein>
<evidence type="ECO:0000256" key="4">
    <source>
        <dbReference type="ARBA" id="ARBA00023125"/>
    </source>
</evidence>
<evidence type="ECO:0000256" key="5">
    <source>
        <dbReference type="ARBA" id="ARBA00023163"/>
    </source>
</evidence>
<organism evidence="10 11">
    <name type="scientific">Pedosphaera parvula (strain Ellin514)</name>
    <dbReference type="NCBI Taxonomy" id="320771"/>
    <lineage>
        <taxon>Bacteria</taxon>
        <taxon>Pseudomonadati</taxon>
        <taxon>Verrucomicrobiota</taxon>
        <taxon>Pedosphaerae</taxon>
        <taxon>Pedosphaerales</taxon>
        <taxon>Pedosphaeraceae</taxon>
        <taxon>Pedosphaera</taxon>
    </lineage>
</organism>
<dbReference type="SUPFAM" id="SSF88659">
    <property type="entry name" value="Sigma3 and sigma4 domains of RNA polymerase sigma factors"/>
    <property type="match status" value="1"/>
</dbReference>
<keyword evidence="4" id="KW-0238">DNA-binding</keyword>
<evidence type="ECO:0000259" key="8">
    <source>
        <dbReference type="Pfam" id="PF04542"/>
    </source>
</evidence>
<feature type="transmembrane region" description="Helical" evidence="7">
    <location>
        <begin position="179"/>
        <end position="197"/>
    </location>
</feature>
<keyword evidence="3" id="KW-0731">Sigma factor</keyword>
<dbReference type="OrthoDB" id="9780326at2"/>
<dbReference type="GO" id="GO:0006352">
    <property type="term" value="P:DNA-templated transcription initiation"/>
    <property type="evidence" value="ECO:0007669"/>
    <property type="project" value="InterPro"/>
</dbReference>
<dbReference type="NCBIfam" id="TIGR02937">
    <property type="entry name" value="sigma70-ECF"/>
    <property type="match status" value="1"/>
</dbReference>
<dbReference type="InterPro" id="IPR013325">
    <property type="entry name" value="RNA_pol_sigma_r2"/>
</dbReference>
<dbReference type="Pfam" id="PF04545">
    <property type="entry name" value="Sigma70_r4"/>
    <property type="match status" value="1"/>
</dbReference>
<dbReference type="AlphaFoldDB" id="B9XKZ6"/>
<dbReference type="CDD" id="cd06171">
    <property type="entry name" value="Sigma70_r4"/>
    <property type="match status" value="1"/>
</dbReference>
<dbReference type="Gene3D" id="1.10.10.10">
    <property type="entry name" value="Winged helix-like DNA-binding domain superfamily/Winged helix DNA-binding domain"/>
    <property type="match status" value="1"/>
</dbReference>
<sequence>MMTDDMALVREYAGSNSEVAFATLVSRHVNLVYSVALQQVHDQHLAEEITQAVFIILARKAGKLSSKTILSGWLCRTVRYVSANALKIEWRRKRREQEAHMQSILNEPESEGAWKQIAPLLSVALAQLSEKDHDAIVLRFFEGKNMNEVGVALGVSKNTAKTRVSRAVDKLRRFFMKRGVVLSASVIAGAISANSVQAAPVGLATAVSAAKGTVVVASTANLITTTLKIMAWSKAKTAILAGVAVILTVGVVTGLVSISTTKPKGSSQQPADSASKQNTGTTADRRTPKGTMLVMANAMEAGDAKTYVESYVLATTEELKLKSTLEAMIVAMARFNDALSNKFGGEAAHSVFADMPFAFPTNRIDSLEQKIQGDSATVSLGEKAGRPIQFTKVNGEWRMQPDSFVHLSPAVLGDLYVRVIKALDETTPEISQDKFKTAMEAVDKMKERAR</sequence>
<dbReference type="Gene3D" id="1.10.1740.10">
    <property type="match status" value="1"/>
</dbReference>
<dbReference type="InterPro" id="IPR007630">
    <property type="entry name" value="RNA_pol_sigma70_r4"/>
</dbReference>
<dbReference type="GO" id="GO:0003677">
    <property type="term" value="F:DNA binding"/>
    <property type="evidence" value="ECO:0007669"/>
    <property type="project" value="UniProtKB-KW"/>
</dbReference>
<evidence type="ECO:0000256" key="1">
    <source>
        <dbReference type="ARBA" id="ARBA00010641"/>
    </source>
</evidence>
<evidence type="ECO:0000256" key="3">
    <source>
        <dbReference type="ARBA" id="ARBA00023082"/>
    </source>
</evidence>
<reference evidence="10 11" key="1">
    <citation type="journal article" date="2011" name="J. Bacteriol.">
        <title>Genome sequence of 'Pedosphaera parvula' Ellin514, an aerobic Verrucomicrobial isolate from pasture soil.</title>
        <authorList>
            <person name="Kant R."/>
            <person name="van Passel M.W."/>
            <person name="Sangwan P."/>
            <person name="Palva A."/>
            <person name="Lucas S."/>
            <person name="Copeland A."/>
            <person name="Lapidus A."/>
            <person name="Glavina Del Rio T."/>
            <person name="Dalin E."/>
            <person name="Tice H."/>
            <person name="Bruce D."/>
            <person name="Goodwin L."/>
            <person name="Pitluck S."/>
            <person name="Chertkov O."/>
            <person name="Larimer F.W."/>
            <person name="Land M.L."/>
            <person name="Hauser L."/>
            <person name="Brettin T.S."/>
            <person name="Detter J.C."/>
            <person name="Han S."/>
            <person name="de Vos W.M."/>
            <person name="Janssen P.H."/>
            <person name="Smidt H."/>
        </authorList>
    </citation>
    <scope>NUCLEOTIDE SEQUENCE [LARGE SCALE GENOMIC DNA]</scope>
    <source>
        <strain evidence="10 11">Ellin514</strain>
    </source>
</reference>
<dbReference type="InterPro" id="IPR039425">
    <property type="entry name" value="RNA_pol_sigma-70-like"/>
</dbReference>
<dbReference type="STRING" id="320771.Cflav_PD2334"/>
<feature type="domain" description="RNA polymerase sigma-70 region 2" evidence="8">
    <location>
        <begin position="24"/>
        <end position="91"/>
    </location>
</feature>
<dbReference type="InterPro" id="IPR007627">
    <property type="entry name" value="RNA_pol_sigma70_r2"/>
</dbReference>
<proteinExistence type="inferred from homology"/>
<dbReference type="Pfam" id="PF04542">
    <property type="entry name" value="Sigma70_r2"/>
    <property type="match status" value="1"/>
</dbReference>
<keyword evidence="7" id="KW-1133">Transmembrane helix</keyword>
<dbReference type="RefSeq" id="WP_007416489.1">
    <property type="nucleotide sequence ID" value="NZ_ABOX02000027.1"/>
</dbReference>